<evidence type="ECO:0000256" key="4">
    <source>
        <dbReference type="ARBA" id="ARBA00014103"/>
    </source>
</evidence>
<dbReference type="GO" id="GO:0042147">
    <property type="term" value="P:retrograde transport, endosome to Golgi"/>
    <property type="evidence" value="ECO:0007669"/>
    <property type="project" value="InterPro"/>
</dbReference>
<dbReference type="GO" id="GO:0000938">
    <property type="term" value="C:GARP complex"/>
    <property type="evidence" value="ECO:0007669"/>
    <property type="project" value="InterPro"/>
</dbReference>
<evidence type="ECO:0000313" key="12">
    <source>
        <dbReference type="Proteomes" id="UP001431783"/>
    </source>
</evidence>
<evidence type="ECO:0000259" key="9">
    <source>
        <dbReference type="Pfam" id="PF04100"/>
    </source>
</evidence>
<dbReference type="InterPro" id="IPR038260">
    <property type="entry name" value="Vps53_C_sf"/>
</dbReference>
<dbReference type="AlphaFoldDB" id="A0AAW1U509"/>
<dbReference type="GO" id="GO:0005829">
    <property type="term" value="C:cytosol"/>
    <property type="evidence" value="ECO:0007669"/>
    <property type="project" value="GOC"/>
</dbReference>
<dbReference type="PANTHER" id="PTHR12820">
    <property type="entry name" value="VACUOLAR SORTING PROTEIN 53"/>
    <property type="match status" value="1"/>
</dbReference>
<dbReference type="PANTHER" id="PTHR12820:SF0">
    <property type="entry name" value="VACUOLAR PROTEIN SORTING-ASSOCIATED PROTEIN 53 HOMOLOG"/>
    <property type="match status" value="1"/>
</dbReference>
<dbReference type="EMBL" id="JARQZJ010000035">
    <property type="protein sequence ID" value="KAK9876118.1"/>
    <property type="molecule type" value="Genomic_DNA"/>
</dbReference>
<sequence>MIYYLVMDYPSDNENDVNSDEQDFFINFDSDVQSAIEEVLQKKDPLDEKDFNTIDYINSLFPTEQSLSTIDEVVAKFENKIITIDNEITTVIHGQVEASQEGREALEEAQRVIKELFIHIKDIKEQAVKSEEMVREITRDIKQLDCAKRNLTLAITTLNHLHMLVGGVDNLKILTQKKLYGEIALPLQAISEVMTHFESYSDIPQIKNLSEQVREIHSELATQINHDFHEAFSNARSAIPNKQLSQACLVASVLDSSVKKDLLKWFVDLQLEEYNHLFQETEDTAWLDKIDKKYAWLKKNLVDFEDKLGNMFPQNWEVSERIAVQFSHRTREQLSKIMAKRKSEIDVKLLLYAIQKTAAFENLLGRKFTGITITEENPQLVVDNIDNPEFVSVFDGIIGKCFVTHLEIYVESVDKNLNELLERFIIDEKQSKPTEATGTQASILPSCPDLFVFYKKSMIQCAQLDKSKTMLSLANVFRKYLELYAEKLLQNNLPKIESQSLGTSVSMLTRDIQKMSTSGLIQNFSSLLKEGDAIKLGKEEQTRICCILTTAEYCLETTQQLSDKLKQKIESHLVNQVDFSKEMDNFHKVISNCIQILVQDLENACDPALTAMTKIQWQSVDAVGDQSPYISSICNHLKANVPIVRDGLSQSRKYFVQFCLRFANQFIPKFVQTIFKCRPVNTEGAEQLLLDAHMLKTALLNLPSVGSQIVKQPPASYTKVVNKGMTKAEMILKVVMTPLEPNRNFVDQCKKLLPDCQLSEFYKLLDMKNIKRQEHATLVELFKSYKK</sequence>
<dbReference type="InterPro" id="IPR007234">
    <property type="entry name" value="Vps53_N"/>
</dbReference>
<feature type="coiled-coil region" evidence="8">
    <location>
        <begin position="106"/>
        <end position="140"/>
    </location>
</feature>
<evidence type="ECO:0000313" key="11">
    <source>
        <dbReference type="EMBL" id="KAK9876118.1"/>
    </source>
</evidence>
<evidence type="ECO:0000256" key="7">
    <source>
        <dbReference type="ARBA" id="ARBA00023136"/>
    </source>
</evidence>
<comment type="subcellular location">
    <subcellularLocation>
        <location evidence="2">Endosome membrane</location>
        <topology evidence="2">Peripheral membrane protein</topology>
    </subcellularLocation>
    <subcellularLocation>
        <location evidence="1">Golgi apparatus</location>
        <location evidence="1">trans-Golgi network membrane</location>
        <topology evidence="1">Peripheral membrane protein</topology>
    </subcellularLocation>
</comment>
<evidence type="ECO:0000256" key="5">
    <source>
        <dbReference type="ARBA" id="ARBA00022753"/>
    </source>
</evidence>
<keyword evidence="12" id="KW-1185">Reference proteome</keyword>
<comment type="similarity">
    <text evidence="3">Belongs to the VPS53 family.</text>
</comment>
<evidence type="ECO:0000259" key="10">
    <source>
        <dbReference type="Pfam" id="PF16854"/>
    </source>
</evidence>
<feature type="domain" description="Vps53 C-terminal" evidence="10">
    <location>
        <begin position="686"/>
        <end position="770"/>
    </location>
</feature>
<reference evidence="11 12" key="1">
    <citation type="submission" date="2023-03" db="EMBL/GenBank/DDBJ databases">
        <title>Genome insight into feeding habits of ladybird beetles.</title>
        <authorList>
            <person name="Li H.-S."/>
            <person name="Huang Y.-H."/>
            <person name="Pang H."/>
        </authorList>
    </citation>
    <scope>NUCLEOTIDE SEQUENCE [LARGE SCALE GENOMIC DNA]</scope>
    <source>
        <strain evidence="11">SYSU_2023b</strain>
        <tissue evidence="11">Whole body</tissue>
    </source>
</reference>
<dbReference type="Pfam" id="PF04100">
    <property type="entry name" value="Vps53_N"/>
    <property type="match status" value="1"/>
</dbReference>
<dbReference type="Gene3D" id="1.10.357.110">
    <property type="entry name" value="Vacuolar protein sorting-associated protein 53, C-terminus"/>
    <property type="match status" value="1"/>
</dbReference>
<evidence type="ECO:0000256" key="2">
    <source>
        <dbReference type="ARBA" id="ARBA00004481"/>
    </source>
</evidence>
<dbReference type="Proteomes" id="UP001431783">
    <property type="component" value="Unassembled WGS sequence"/>
</dbReference>
<organism evidence="11 12">
    <name type="scientific">Henosepilachna vigintioctopunctata</name>
    <dbReference type="NCBI Taxonomy" id="420089"/>
    <lineage>
        <taxon>Eukaryota</taxon>
        <taxon>Metazoa</taxon>
        <taxon>Ecdysozoa</taxon>
        <taxon>Arthropoda</taxon>
        <taxon>Hexapoda</taxon>
        <taxon>Insecta</taxon>
        <taxon>Pterygota</taxon>
        <taxon>Neoptera</taxon>
        <taxon>Endopterygota</taxon>
        <taxon>Coleoptera</taxon>
        <taxon>Polyphaga</taxon>
        <taxon>Cucujiformia</taxon>
        <taxon>Coccinelloidea</taxon>
        <taxon>Coccinellidae</taxon>
        <taxon>Epilachninae</taxon>
        <taxon>Epilachnini</taxon>
        <taxon>Henosepilachna</taxon>
    </lineage>
</organism>
<gene>
    <name evidence="11" type="ORF">WA026_011236</name>
</gene>
<keyword evidence="7" id="KW-0472">Membrane</keyword>
<accession>A0AAW1U509</accession>
<dbReference type="GO" id="GO:0010008">
    <property type="term" value="C:endosome membrane"/>
    <property type="evidence" value="ECO:0007669"/>
    <property type="project" value="UniProtKB-SubCell"/>
</dbReference>
<proteinExistence type="inferred from homology"/>
<evidence type="ECO:0000256" key="3">
    <source>
        <dbReference type="ARBA" id="ARBA00008628"/>
    </source>
</evidence>
<comment type="caution">
    <text evidence="11">The sequence shown here is derived from an EMBL/GenBank/DDBJ whole genome shotgun (WGS) entry which is preliminary data.</text>
</comment>
<dbReference type="InterPro" id="IPR039766">
    <property type="entry name" value="Vps53"/>
</dbReference>
<name>A0AAW1U509_9CUCU</name>
<feature type="domain" description="Vps53 N-terminal" evidence="9">
    <location>
        <begin position="50"/>
        <end position="428"/>
    </location>
</feature>
<keyword evidence="6" id="KW-0333">Golgi apparatus</keyword>
<evidence type="ECO:0000256" key="8">
    <source>
        <dbReference type="SAM" id="Coils"/>
    </source>
</evidence>
<evidence type="ECO:0000256" key="6">
    <source>
        <dbReference type="ARBA" id="ARBA00023034"/>
    </source>
</evidence>
<keyword evidence="5" id="KW-0967">Endosome</keyword>
<protein>
    <recommendedName>
        <fullName evidence="4">Vacuolar protein sorting-associated protein 53 homolog</fullName>
    </recommendedName>
</protein>
<dbReference type="Pfam" id="PF16854">
    <property type="entry name" value="VPS53_C"/>
    <property type="match status" value="1"/>
</dbReference>
<evidence type="ECO:0000256" key="1">
    <source>
        <dbReference type="ARBA" id="ARBA00004150"/>
    </source>
</evidence>
<keyword evidence="8" id="KW-0175">Coiled coil</keyword>
<dbReference type="InterPro" id="IPR031745">
    <property type="entry name" value="Vps53_C"/>
</dbReference>